<evidence type="ECO:0000256" key="1">
    <source>
        <dbReference type="ARBA" id="ARBA00009455"/>
    </source>
</evidence>
<organism evidence="3 4">
    <name type="scientific">Yersinia similis</name>
    <dbReference type="NCBI Taxonomy" id="367190"/>
    <lineage>
        <taxon>Bacteria</taxon>
        <taxon>Pseudomonadati</taxon>
        <taxon>Pseudomonadota</taxon>
        <taxon>Gammaproteobacteria</taxon>
        <taxon>Enterobacterales</taxon>
        <taxon>Yersiniaceae</taxon>
        <taxon>Yersinia</taxon>
    </lineage>
</organism>
<evidence type="ECO:0000313" key="4">
    <source>
        <dbReference type="Proteomes" id="UP000019439"/>
    </source>
</evidence>
<dbReference type="InterPro" id="IPR050708">
    <property type="entry name" value="T6SS_VgrG/RHS"/>
</dbReference>
<sequence>MAADLLPRQGDIWRKFSFDPAGELSTATDFIRGEQQYRYDAEGRLTDSRERHQLSVAEDFAYDNADNLLNLRKLPFDTVDPLYDTPVANNRLTQWQHYRFEYDAWGNMTTRHAGGRVQHFAYDDDNRLLRAWGTGPLGEHDSHYRYDALGRRIHKSVTIKRGAEKTTRQTDFIWQGLRLLQEQHADGNATYIYDPNESYTPLARVDQRHGETESQVYYFHTDINGTPLDVTDGEGKHRWSGKYHAWGKVTRQNVSDPRQSTVSRFAQPLRYPGQYSDDETGLHYNTFRYYDPEIGRFSTQDPIGLAGGINLYQYGPNPLTWIDPWGLTPWEFGKFNEWFNAASVQDVINNKTSVSSALRGSGGKHELFPVSLAAKAKELGFTAEELKKYAVNTDRITFTNVSDSKGIPVPDGGHHGSRAGRHFHNKLIAELEGATSKADAKKIIARHHKGHMKLSGC</sequence>
<dbReference type="EMBL" id="CP007230">
    <property type="protein sequence ID" value="AHK18882.1"/>
    <property type="molecule type" value="Genomic_DNA"/>
</dbReference>
<proteinExistence type="inferred from homology"/>
<comment type="similarity">
    <text evidence="1">Belongs to the RHS family.</text>
</comment>
<evidence type="ECO:0000313" key="3">
    <source>
        <dbReference type="EMBL" id="AHK18882.1"/>
    </source>
</evidence>
<name>A0ABN4CJC3_9GAMM</name>
<dbReference type="PANTHER" id="PTHR32305:SF15">
    <property type="entry name" value="PROTEIN RHSA-RELATED"/>
    <property type="match status" value="1"/>
</dbReference>
<keyword evidence="4" id="KW-1185">Reference proteome</keyword>
<feature type="domain" description="RHS protein conserved region" evidence="2">
    <location>
        <begin position="216"/>
        <end position="253"/>
    </location>
</feature>
<gene>
    <name evidence="3" type="ORF">BF17_05725</name>
</gene>
<dbReference type="PANTHER" id="PTHR32305">
    <property type="match status" value="1"/>
</dbReference>
<reference evidence="3 4" key="1">
    <citation type="journal article" date="2014" name="Genome Announc.">
        <title>Genome Sequence of Yersinia similis Y228T, a Member of the Yersinia pseudotuberculosis Complex.</title>
        <authorList>
            <person name="Sprague L.D."/>
            <person name="Neubauer H."/>
        </authorList>
    </citation>
    <scope>NUCLEOTIDE SEQUENCE [LARGE SCALE GENOMIC DNA]</scope>
    <source>
        <strain evidence="3 4">228</strain>
    </source>
</reference>
<protein>
    <submittedName>
        <fullName evidence="3">Type IV secretion protein Rhs</fullName>
    </submittedName>
</protein>
<dbReference type="RefSeq" id="WP_025381678.1">
    <property type="nucleotide sequence ID" value="NZ_CP007230.1"/>
</dbReference>
<dbReference type="NCBIfam" id="TIGR03696">
    <property type="entry name" value="Rhs_assc_core"/>
    <property type="match status" value="1"/>
</dbReference>
<dbReference type="InterPro" id="IPR001826">
    <property type="entry name" value="RHS"/>
</dbReference>
<dbReference type="Pfam" id="PF03527">
    <property type="entry name" value="RHS"/>
    <property type="match status" value="1"/>
</dbReference>
<dbReference type="InterPro" id="IPR022385">
    <property type="entry name" value="Rhs_assc_core"/>
</dbReference>
<dbReference type="GeneID" id="96663105"/>
<accession>A0ABN4CJC3</accession>
<evidence type="ECO:0000259" key="2">
    <source>
        <dbReference type="Pfam" id="PF03527"/>
    </source>
</evidence>
<dbReference type="Proteomes" id="UP000019439">
    <property type="component" value="Chromosome"/>
</dbReference>
<dbReference type="Gene3D" id="2.180.10.10">
    <property type="entry name" value="RHS repeat-associated core"/>
    <property type="match status" value="1"/>
</dbReference>